<reference evidence="2" key="1">
    <citation type="journal article" date="2021" name="Mol. Plant Microbe Interact.">
        <title>Complete Genome Sequence of the Plant-Pathogenic Fungus Colletotrichum lupini.</title>
        <authorList>
            <person name="Baroncelli R."/>
            <person name="Pensec F."/>
            <person name="Da Lio D."/>
            <person name="Boufleur T."/>
            <person name="Vicente I."/>
            <person name="Sarrocco S."/>
            <person name="Picot A."/>
            <person name="Baraldi E."/>
            <person name="Sukno S."/>
            <person name="Thon M."/>
            <person name="Le Floch G."/>
        </authorList>
    </citation>
    <scope>NUCLEOTIDE SEQUENCE</scope>
    <source>
        <strain evidence="2">IMI 504893</strain>
    </source>
</reference>
<dbReference type="KEGG" id="clup:CLUP02_03231"/>
<sequence length="78" mass="8733">SRKVEGGCYHRASGQVEVFLLSRLSLLCVSFVSLSQFPVALCRRRQVGRFVVRVSLSLSLSPACGRKSWMKLTSWSLD</sequence>
<accession>A0A9Q8SIE9</accession>
<dbReference type="Proteomes" id="UP000830671">
    <property type="component" value="Chromosome 2"/>
</dbReference>
<evidence type="ECO:0000313" key="3">
    <source>
        <dbReference type="Proteomes" id="UP000830671"/>
    </source>
</evidence>
<keyword evidence="1" id="KW-0472">Membrane</keyword>
<dbReference type="RefSeq" id="XP_049139399.1">
    <property type="nucleotide sequence ID" value="XM_049282256.1"/>
</dbReference>
<keyword evidence="1" id="KW-1133">Transmembrane helix</keyword>
<dbReference type="AlphaFoldDB" id="A0A9Q8SIE9"/>
<dbReference type="GeneID" id="73337266"/>
<proteinExistence type="predicted"/>
<evidence type="ECO:0000256" key="1">
    <source>
        <dbReference type="SAM" id="Phobius"/>
    </source>
</evidence>
<feature type="non-terminal residue" evidence="2">
    <location>
        <position position="1"/>
    </location>
</feature>
<keyword evidence="1" id="KW-0812">Transmembrane</keyword>
<gene>
    <name evidence="2" type="ORF">CLUP02_03231</name>
</gene>
<evidence type="ECO:0000313" key="2">
    <source>
        <dbReference type="EMBL" id="UQC77760.1"/>
    </source>
</evidence>
<feature type="transmembrane region" description="Helical" evidence="1">
    <location>
        <begin position="20"/>
        <end position="41"/>
    </location>
</feature>
<protein>
    <submittedName>
        <fullName evidence="2">Uncharacterized protein</fullName>
    </submittedName>
</protein>
<dbReference type="EMBL" id="CP019474">
    <property type="protein sequence ID" value="UQC77760.1"/>
    <property type="molecule type" value="Genomic_DNA"/>
</dbReference>
<organism evidence="2 3">
    <name type="scientific">Colletotrichum lupini</name>
    <dbReference type="NCBI Taxonomy" id="145971"/>
    <lineage>
        <taxon>Eukaryota</taxon>
        <taxon>Fungi</taxon>
        <taxon>Dikarya</taxon>
        <taxon>Ascomycota</taxon>
        <taxon>Pezizomycotina</taxon>
        <taxon>Sordariomycetes</taxon>
        <taxon>Hypocreomycetidae</taxon>
        <taxon>Glomerellales</taxon>
        <taxon>Glomerellaceae</taxon>
        <taxon>Colletotrichum</taxon>
        <taxon>Colletotrichum acutatum species complex</taxon>
    </lineage>
</organism>
<keyword evidence="3" id="KW-1185">Reference proteome</keyword>
<name>A0A9Q8SIE9_9PEZI</name>